<accession>A0A8S1VPJ7</accession>
<comment type="caution">
    <text evidence="2">The sequence shown here is derived from an EMBL/GenBank/DDBJ whole genome shotgun (WGS) entry which is preliminary data.</text>
</comment>
<protein>
    <submittedName>
        <fullName evidence="2">Uncharacterized protein</fullName>
    </submittedName>
</protein>
<feature type="compositionally biased region" description="Polar residues" evidence="1">
    <location>
        <begin position="183"/>
        <end position="196"/>
    </location>
</feature>
<evidence type="ECO:0000256" key="1">
    <source>
        <dbReference type="SAM" id="MobiDB-lite"/>
    </source>
</evidence>
<dbReference type="AlphaFoldDB" id="A0A8S1VPJ7"/>
<dbReference type="EMBL" id="CAJJDP010000070">
    <property type="protein sequence ID" value="CAD8178601.1"/>
    <property type="molecule type" value="Genomic_DNA"/>
</dbReference>
<evidence type="ECO:0000313" key="3">
    <source>
        <dbReference type="Proteomes" id="UP000683925"/>
    </source>
</evidence>
<gene>
    <name evidence="2" type="ORF">POCTA_138.1.T0710164</name>
</gene>
<dbReference type="Proteomes" id="UP000683925">
    <property type="component" value="Unassembled WGS sequence"/>
</dbReference>
<proteinExistence type="predicted"/>
<feature type="region of interest" description="Disordered" evidence="1">
    <location>
        <begin position="160"/>
        <end position="196"/>
    </location>
</feature>
<name>A0A8S1VPJ7_PAROT</name>
<organism evidence="2 3">
    <name type="scientific">Paramecium octaurelia</name>
    <dbReference type="NCBI Taxonomy" id="43137"/>
    <lineage>
        <taxon>Eukaryota</taxon>
        <taxon>Sar</taxon>
        <taxon>Alveolata</taxon>
        <taxon>Ciliophora</taxon>
        <taxon>Intramacronucleata</taxon>
        <taxon>Oligohymenophorea</taxon>
        <taxon>Peniculida</taxon>
        <taxon>Parameciidae</taxon>
        <taxon>Paramecium</taxon>
    </lineage>
</organism>
<keyword evidence="3" id="KW-1185">Reference proteome</keyword>
<evidence type="ECO:0000313" key="2">
    <source>
        <dbReference type="EMBL" id="CAD8178601.1"/>
    </source>
</evidence>
<reference evidence="2" key="1">
    <citation type="submission" date="2021-01" db="EMBL/GenBank/DDBJ databases">
        <authorList>
            <consortium name="Genoscope - CEA"/>
            <person name="William W."/>
        </authorList>
    </citation>
    <scope>NUCLEOTIDE SEQUENCE</scope>
</reference>
<dbReference type="OMA" id="LIGVECQ"/>
<dbReference type="OrthoDB" id="305745at2759"/>
<sequence>MGNTCQFSKMDKENQRIRLIGVECQQFPNKQTQLENFSYNIQQNIDQFEEEFFNKSFELDIHNEKIAKSESIKTNTMEGKQFSFNSLVFLEEKQNSTQFGSYNQMASEAFVNYIKQRTQFKSQQSDRIRESAQKQMHLNNIKRFPQIYGRTQLRNTDIDAQTSNSNRISKSKRKSKSNFHSNLSLNHKSNIYQPSQKQERKIKIIYL</sequence>